<protein>
    <submittedName>
        <fullName evidence="3">PI3K/PI4K domain-containing protein</fullName>
    </submittedName>
</protein>
<organism evidence="3">
    <name type="scientific">Schistocephalus solidus</name>
    <name type="common">Tapeworm</name>
    <dbReference type="NCBI Taxonomy" id="70667"/>
    <lineage>
        <taxon>Eukaryota</taxon>
        <taxon>Metazoa</taxon>
        <taxon>Spiralia</taxon>
        <taxon>Lophotrochozoa</taxon>
        <taxon>Platyhelminthes</taxon>
        <taxon>Cestoda</taxon>
        <taxon>Eucestoda</taxon>
        <taxon>Diphyllobothriidea</taxon>
        <taxon>Diphyllobothriidae</taxon>
        <taxon>Schistocephalus</taxon>
    </lineage>
</organism>
<gene>
    <name evidence="1" type="ORF">SSLN_LOCUS16308</name>
</gene>
<dbReference type="EMBL" id="UYSU01040937">
    <property type="protein sequence ID" value="VDM02694.1"/>
    <property type="molecule type" value="Genomic_DNA"/>
</dbReference>
<evidence type="ECO:0000313" key="2">
    <source>
        <dbReference type="Proteomes" id="UP000275846"/>
    </source>
</evidence>
<dbReference type="STRING" id="70667.A0A183TIL0"/>
<dbReference type="OrthoDB" id="1744952at2759"/>
<dbReference type="WBParaSite" id="SSLN_0001692601-mRNA-1">
    <property type="protein sequence ID" value="SSLN_0001692601-mRNA-1"/>
    <property type="gene ID" value="SSLN_0001692601"/>
</dbReference>
<name>A0A183TIL0_SCHSO</name>
<keyword evidence="2" id="KW-1185">Reference proteome</keyword>
<dbReference type="AlphaFoldDB" id="A0A183TIL0"/>
<reference evidence="1 2" key="2">
    <citation type="submission" date="2018-11" db="EMBL/GenBank/DDBJ databases">
        <authorList>
            <consortium name="Pathogen Informatics"/>
        </authorList>
    </citation>
    <scope>NUCLEOTIDE SEQUENCE [LARGE SCALE GENOMIC DNA]</scope>
    <source>
        <strain evidence="1 2">NST_G2</strain>
    </source>
</reference>
<dbReference type="Proteomes" id="UP000275846">
    <property type="component" value="Unassembled WGS sequence"/>
</dbReference>
<proteinExistence type="predicted"/>
<sequence>MPDPVGVDYVTDFTPPRMVIRGSRPGQFNPFSSPTTDAEYRRSKNNFHVPTNCVEPGGVIPYNDFYFTTVTNNPNNQSACSTGNLILPSNRAASVAANSVMGRSSSRGSLKLPAAMRKVAAGFTENKEELKPDGDPSVQLDPNAVSPRRFVNYATNLARLPNSSLAYQFLPFVRTEADQVTLEALSFLLSANNAFGIYSESPFLRPVTLLRPVRFASPANVLSHHPDPENMVRTLQDLANQKVTSIPLLAILSGAKPNAASLGFYTDYLTYSFTLDLDIHTMRLLVEQSRQSNKCV</sequence>
<accession>A0A183TIL0</accession>
<evidence type="ECO:0000313" key="1">
    <source>
        <dbReference type="EMBL" id="VDM02694.1"/>
    </source>
</evidence>
<evidence type="ECO:0000313" key="3">
    <source>
        <dbReference type="WBParaSite" id="SSLN_0001692601-mRNA-1"/>
    </source>
</evidence>
<reference evidence="3" key="1">
    <citation type="submission" date="2016-06" db="UniProtKB">
        <authorList>
            <consortium name="WormBaseParasite"/>
        </authorList>
    </citation>
    <scope>IDENTIFICATION</scope>
</reference>